<accession>A0A0C2JPE2</accession>
<comment type="caution">
    <text evidence="1">The sequence shown here is derived from an EMBL/GenBank/DDBJ whole genome shotgun (WGS) entry which is preliminary data.</text>
</comment>
<proteinExistence type="predicted"/>
<protein>
    <submittedName>
        <fullName evidence="1">Uncharacterized protein</fullName>
    </submittedName>
</protein>
<keyword evidence="2" id="KW-1185">Reference proteome</keyword>
<evidence type="ECO:0000313" key="2">
    <source>
        <dbReference type="Proteomes" id="UP000031668"/>
    </source>
</evidence>
<gene>
    <name evidence="1" type="ORF">RF11_09848</name>
</gene>
<organism evidence="1 2">
    <name type="scientific">Thelohanellus kitauei</name>
    <name type="common">Myxosporean</name>
    <dbReference type="NCBI Taxonomy" id="669202"/>
    <lineage>
        <taxon>Eukaryota</taxon>
        <taxon>Metazoa</taxon>
        <taxon>Cnidaria</taxon>
        <taxon>Myxozoa</taxon>
        <taxon>Myxosporea</taxon>
        <taxon>Bivalvulida</taxon>
        <taxon>Platysporina</taxon>
        <taxon>Myxobolidae</taxon>
        <taxon>Thelohanellus</taxon>
    </lineage>
</organism>
<reference evidence="1 2" key="1">
    <citation type="journal article" date="2014" name="Genome Biol. Evol.">
        <title>The genome of the myxosporean Thelohanellus kitauei shows adaptations to nutrient acquisition within its fish host.</title>
        <authorList>
            <person name="Yang Y."/>
            <person name="Xiong J."/>
            <person name="Zhou Z."/>
            <person name="Huo F."/>
            <person name="Miao W."/>
            <person name="Ran C."/>
            <person name="Liu Y."/>
            <person name="Zhang J."/>
            <person name="Feng J."/>
            <person name="Wang M."/>
            <person name="Wang M."/>
            <person name="Wang L."/>
            <person name="Yao B."/>
        </authorList>
    </citation>
    <scope>NUCLEOTIDE SEQUENCE [LARGE SCALE GENOMIC DNA]</scope>
    <source>
        <strain evidence="1">Wuqing</strain>
    </source>
</reference>
<dbReference type="AlphaFoldDB" id="A0A0C2JPE2"/>
<name>A0A0C2JPE2_THEKT</name>
<evidence type="ECO:0000313" key="1">
    <source>
        <dbReference type="EMBL" id="KII71223.1"/>
    </source>
</evidence>
<dbReference type="EMBL" id="JWZT01001832">
    <property type="protein sequence ID" value="KII71223.1"/>
    <property type="molecule type" value="Genomic_DNA"/>
</dbReference>
<dbReference type="Proteomes" id="UP000031668">
    <property type="component" value="Unassembled WGS sequence"/>
</dbReference>
<sequence length="136" mass="15542">MINKYFRLIFYKVKVGRLDVCGTYNSPSIVGVEYSYLLALRIEKAMTPQITDEELPFSIGEELKSFFESEAKLKLEVLNINETGLQKIAYLVDIFATLNELKLPLQVPSATFLESSENFRYVKDKTSALANLFDQI</sequence>